<dbReference type="SUPFAM" id="SSF101322">
    <property type="entry name" value="YcfC-like"/>
    <property type="match status" value="1"/>
</dbReference>
<evidence type="ECO:0000256" key="3">
    <source>
        <dbReference type="ARBA" id="ARBA00023136"/>
    </source>
</evidence>
<evidence type="ECO:0000313" key="6">
    <source>
        <dbReference type="Proteomes" id="UP000483379"/>
    </source>
</evidence>
<keyword evidence="2 4" id="KW-0963">Cytoplasm</keyword>
<reference evidence="5 6" key="1">
    <citation type="submission" date="2020-02" db="EMBL/GenBank/DDBJ databases">
        <title>Genome sequences of Thiorhodococcus mannitoliphagus and Thiorhodococcus minor, purple sulfur photosynthetic bacteria in the gammaproteobacterial family, Chromatiaceae.</title>
        <authorList>
            <person name="Aviles F.A."/>
            <person name="Meyer T.E."/>
            <person name="Kyndt J.A."/>
        </authorList>
    </citation>
    <scope>NUCLEOTIDE SEQUENCE [LARGE SCALE GENOMIC DNA]</scope>
    <source>
        <strain evidence="5 6">DSM 11518</strain>
    </source>
</reference>
<organism evidence="5 6">
    <name type="scientific">Thiorhodococcus minor</name>
    <dbReference type="NCBI Taxonomy" id="57489"/>
    <lineage>
        <taxon>Bacteria</taxon>
        <taxon>Pseudomonadati</taxon>
        <taxon>Pseudomonadota</taxon>
        <taxon>Gammaproteobacteria</taxon>
        <taxon>Chromatiales</taxon>
        <taxon>Chromatiaceae</taxon>
        <taxon>Thiorhodococcus</taxon>
    </lineage>
</organism>
<dbReference type="AlphaFoldDB" id="A0A6M0K267"/>
<dbReference type="Proteomes" id="UP000483379">
    <property type="component" value="Unassembled WGS sequence"/>
</dbReference>
<dbReference type="PANTHER" id="PTHR38100">
    <property type="entry name" value="HIGH FREQUENCY LYSOGENIZATION PROTEIN HFLD"/>
    <property type="match status" value="1"/>
</dbReference>
<dbReference type="GO" id="GO:0005737">
    <property type="term" value="C:cytoplasm"/>
    <property type="evidence" value="ECO:0007669"/>
    <property type="project" value="UniProtKB-SubCell"/>
</dbReference>
<keyword evidence="1 4" id="KW-1003">Cell membrane</keyword>
<proteinExistence type="inferred from homology"/>
<dbReference type="RefSeq" id="WP_164453135.1">
    <property type="nucleotide sequence ID" value="NZ_JAAIJQ010000032.1"/>
</dbReference>
<dbReference type="HAMAP" id="MF_00695">
    <property type="entry name" value="HflD_protein"/>
    <property type="match status" value="1"/>
</dbReference>
<name>A0A6M0K267_9GAMM</name>
<comment type="similarity">
    <text evidence="4">Belongs to the HflD family.</text>
</comment>
<keyword evidence="6" id="KW-1185">Reference proteome</keyword>
<dbReference type="EMBL" id="JAAIJQ010000032">
    <property type="protein sequence ID" value="NEV62667.1"/>
    <property type="molecule type" value="Genomic_DNA"/>
</dbReference>
<dbReference type="PANTHER" id="PTHR38100:SF1">
    <property type="entry name" value="HIGH FREQUENCY LYSOGENIZATION PROTEIN HFLD"/>
    <property type="match status" value="1"/>
</dbReference>
<comment type="caution">
    <text evidence="5">The sequence shown here is derived from an EMBL/GenBank/DDBJ whole genome shotgun (WGS) entry which is preliminary data.</text>
</comment>
<dbReference type="InterPro" id="IPR007451">
    <property type="entry name" value="HflD"/>
</dbReference>
<dbReference type="Pfam" id="PF04356">
    <property type="entry name" value="DUF489"/>
    <property type="match status" value="1"/>
</dbReference>
<accession>A0A6M0K267</accession>
<dbReference type="NCBIfam" id="NF001246">
    <property type="entry name" value="PRK00218.1-2"/>
    <property type="match status" value="1"/>
</dbReference>
<gene>
    <name evidence="4 5" type="primary">hflD</name>
    <name evidence="5" type="ORF">G3446_12330</name>
</gene>
<dbReference type="GO" id="GO:0005886">
    <property type="term" value="C:plasma membrane"/>
    <property type="evidence" value="ECO:0007669"/>
    <property type="project" value="UniProtKB-SubCell"/>
</dbReference>
<evidence type="ECO:0000313" key="5">
    <source>
        <dbReference type="EMBL" id="NEV62667.1"/>
    </source>
</evidence>
<sequence length="208" mass="23241">MAHDNQDRIIALAGIYQAINCVVRIAHRGTADTEAMEPCIYSLFQVDAESVGAVYGEPGAVVNGARQIVAQLLGQPERNLELTRYVVQVMKLERSLARRPDVLARIAQGIEEAGTKQEHFALLHPSLIAHFADLYSNTLSQLSPRIIVRGDQLHLRNPDNQSRLRAMLLAAVRSAMLWRQVGGTRLQLLFKNRQILEDARHYIDANAD</sequence>
<protein>
    <recommendedName>
        <fullName evidence="4">High frequency lysogenization protein HflD homolog</fullName>
    </recommendedName>
</protein>
<comment type="subcellular location">
    <subcellularLocation>
        <location evidence="4">Cytoplasm</location>
    </subcellularLocation>
    <subcellularLocation>
        <location evidence="4">Cell membrane</location>
        <topology evidence="4">Peripheral membrane protein</topology>
        <orientation evidence="4">Cytoplasmic side</orientation>
    </subcellularLocation>
</comment>
<evidence type="ECO:0000256" key="2">
    <source>
        <dbReference type="ARBA" id="ARBA00022490"/>
    </source>
</evidence>
<evidence type="ECO:0000256" key="4">
    <source>
        <dbReference type="HAMAP-Rule" id="MF_00695"/>
    </source>
</evidence>
<keyword evidence="3 4" id="KW-0472">Membrane</keyword>
<dbReference type="InterPro" id="IPR035932">
    <property type="entry name" value="HflD-like_sf"/>
</dbReference>
<evidence type="ECO:0000256" key="1">
    <source>
        <dbReference type="ARBA" id="ARBA00022475"/>
    </source>
</evidence>
<dbReference type="Gene3D" id="1.10.3890.10">
    <property type="entry name" value="HflD-like"/>
    <property type="match status" value="1"/>
</dbReference>